<evidence type="ECO:0000313" key="3">
    <source>
        <dbReference type="Proteomes" id="UP000008207"/>
    </source>
</evidence>
<reference evidence="2 3" key="1">
    <citation type="submission" date="2009-01" db="EMBL/GenBank/DDBJ databases">
        <title>Complete sequence of chromosome of Methylobacterium nodulans ORS 2060.</title>
        <authorList>
            <consortium name="US DOE Joint Genome Institute"/>
            <person name="Lucas S."/>
            <person name="Copeland A."/>
            <person name="Lapidus A."/>
            <person name="Glavina del Rio T."/>
            <person name="Dalin E."/>
            <person name="Tice H."/>
            <person name="Bruce D."/>
            <person name="Goodwin L."/>
            <person name="Pitluck S."/>
            <person name="Sims D."/>
            <person name="Brettin T."/>
            <person name="Detter J.C."/>
            <person name="Han C."/>
            <person name="Larimer F."/>
            <person name="Land M."/>
            <person name="Hauser L."/>
            <person name="Kyrpides N."/>
            <person name="Ivanova N."/>
            <person name="Marx C.J."/>
            <person name="Richardson P."/>
        </authorList>
    </citation>
    <scope>NUCLEOTIDE SEQUENCE [LARGE SCALE GENOMIC DNA]</scope>
    <source>
        <strain evidence="3">LMG 21967 / CNCM I-2342 / ORS 2060</strain>
    </source>
</reference>
<dbReference type="KEGG" id="mno:Mnod_4997"/>
<evidence type="ECO:0000259" key="1">
    <source>
        <dbReference type="Pfam" id="PF00717"/>
    </source>
</evidence>
<accession>B8IIH4</accession>
<dbReference type="HOGENOM" id="CLU_066192_0_4_5"/>
<protein>
    <submittedName>
        <fullName evidence="2">Peptidase S24 and S26 domain protein</fullName>
    </submittedName>
</protein>
<dbReference type="Pfam" id="PF00717">
    <property type="entry name" value="Peptidase_S24"/>
    <property type="match status" value="1"/>
</dbReference>
<name>B8IIH4_METNO</name>
<dbReference type="InterPro" id="IPR036286">
    <property type="entry name" value="LexA/Signal_pep-like_sf"/>
</dbReference>
<feature type="domain" description="Peptidase S24/S26A/S26B/S26C" evidence="1">
    <location>
        <begin position="21"/>
        <end position="134"/>
    </location>
</feature>
<dbReference type="PANTHER" id="PTHR33516">
    <property type="entry name" value="LEXA REPRESSOR"/>
    <property type="match status" value="1"/>
</dbReference>
<dbReference type="InterPro" id="IPR015927">
    <property type="entry name" value="Peptidase_S24_S26A/B/C"/>
</dbReference>
<proteinExistence type="predicted"/>
<dbReference type="InterPro" id="IPR050077">
    <property type="entry name" value="LexA_repressor"/>
</dbReference>
<evidence type="ECO:0000313" key="2">
    <source>
        <dbReference type="EMBL" id="ACL59851.1"/>
    </source>
</evidence>
<dbReference type="AlphaFoldDB" id="B8IIH4"/>
<dbReference type="PANTHER" id="PTHR33516:SF2">
    <property type="entry name" value="LEXA REPRESSOR-RELATED"/>
    <property type="match status" value="1"/>
</dbReference>
<dbReference type="InterPro" id="IPR039418">
    <property type="entry name" value="LexA-like"/>
</dbReference>
<dbReference type="CDD" id="cd06529">
    <property type="entry name" value="S24_LexA-like"/>
    <property type="match status" value="1"/>
</dbReference>
<dbReference type="Gene3D" id="2.10.109.10">
    <property type="entry name" value="Umud Fragment, subunit A"/>
    <property type="match status" value="1"/>
</dbReference>
<sequence>MSLYRVGEQAADWSGLVRIPFMRTTLCAGFPSPAEDFIEGALELPRWLAPNPAATFIWRVRGWCMKGAAIHDQDLAVVDRSLHPSPGAVVVAVVHGEMSLKRLVTQGIRRALTFDNPEMPAFGLEDLEECQIWGCCCFRSAGTTSGRAPCDEPRHCPDRRQQLLLQLRKGV</sequence>
<gene>
    <name evidence="2" type="ordered locus">Mnod_4997</name>
</gene>
<dbReference type="EMBL" id="CP001349">
    <property type="protein sequence ID" value="ACL59851.1"/>
    <property type="molecule type" value="Genomic_DNA"/>
</dbReference>
<dbReference type="Proteomes" id="UP000008207">
    <property type="component" value="Chromosome"/>
</dbReference>
<dbReference type="eggNOG" id="COG1974">
    <property type="taxonomic scope" value="Bacteria"/>
</dbReference>
<dbReference type="STRING" id="460265.Mnod_4997"/>
<dbReference type="RefSeq" id="WP_015931480.1">
    <property type="nucleotide sequence ID" value="NC_011894.1"/>
</dbReference>
<dbReference type="MEROPS" id="S24.003"/>
<dbReference type="SUPFAM" id="SSF51306">
    <property type="entry name" value="LexA/Signal peptidase"/>
    <property type="match status" value="1"/>
</dbReference>
<keyword evidence="3" id="KW-1185">Reference proteome</keyword>
<organism evidence="2 3">
    <name type="scientific">Methylobacterium nodulans (strain LMG 21967 / CNCM I-2342 / ORS 2060)</name>
    <dbReference type="NCBI Taxonomy" id="460265"/>
    <lineage>
        <taxon>Bacteria</taxon>
        <taxon>Pseudomonadati</taxon>
        <taxon>Pseudomonadota</taxon>
        <taxon>Alphaproteobacteria</taxon>
        <taxon>Hyphomicrobiales</taxon>
        <taxon>Methylobacteriaceae</taxon>
        <taxon>Methylobacterium</taxon>
    </lineage>
</organism>